<feature type="region of interest" description="Disordered" evidence="1">
    <location>
        <begin position="922"/>
        <end position="967"/>
    </location>
</feature>
<gene>
    <name evidence="2" type="ORF">DiNV_CH01M_ORF31</name>
</gene>
<name>A0A2H4UX74_9VIRU</name>
<feature type="compositionally biased region" description="Acidic residues" evidence="1">
    <location>
        <begin position="951"/>
        <end position="964"/>
    </location>
</feature>
<dbReference type="Proteomes" id="UP000290195">
    <property type="component" value="Segment"/>
</dbReference>
<sequence>MMFNVYLLCSYNKHFENLMIDCTCYDSYRTEEAFTESVILNRGSYMACLCYESSMRNRISHKSVPIIIGSYIDFRIRGREAVVASAPLWGLVILRGLLKMYSNFSTFDALSMHVRETKKLKSIDWYTYIGEDGLALNYSNKVVTCTFKQETSDRSDWAQLLQDSNPFKTPVLQSEYIKMFDTILQYPYSMNDLKNRQILNGPVVVHRYVEYDLSRRLKNKIASIQKMSIVFEKGGLFQALSKKNTFETEEWCRNYPQNYDNTMHEGRSNKAAHLLPNVIRASNAAVRNSNALSFPNDAIGYYCLLNTKDLKSAGEQNVLSDFVIMCEETNQLDLYTYIKGISTGVGEILTINGYLINCLKKWTLNDLIDVKSKFPHVTTQYNLPYVRFSTRANIPIKYSEKYDTFFSPAETTHFQITYPEIDMLSITAKELSISSLIKTPPSKSTVSINNIKGSVATITSKLHKQLIENSLGVTCYINITDEEINKQIDYAVLPGKGDVEIFHKYFNALDSAFNLNKFRNEKFATTSPKKAMHALYRMYPPNQLLTEYCKITNTPFTRIYNVSSMDKVSKYYSTIFSPNHYRPPNIWNLRLRAAFGNPNGGCIEDGVVIDSNILKRLPSVYYNACITVDFTFKTVKQPKDAKFIAIDEKYGTIDDETLIGCLVTEHEVFVKNSKHTKVLRPEKIGSHYFYLINFLPKKSKMYDNLKIRHICNGNIITVVITGQTKVDVMIGSKVANSFGQKNVISMEKDLSDCWGVTRDGRRVHAQIIYSEVSLIGRVTSGQLHAMFMSNELAFGEDGTIIAPVDLVLHTLHPYTNIKIIKVKNDTLTNINGFDSQNLSYTSKMLRSDDVYENVVHILGLHGYDVDFDVIAKANPEIVYERNKILCPKKKAKNNDIITAAKTTTTIDNNDSDFTILTGGNVVDDDDVDDNDNNNNDDEYDGIQLPDSIFNDGDDNDANEDDDDDIQHSQSKCRIISCKL</sequence>
<reference evidence="2" key="1">
    <citation type="journal article" date="2018" name="Infect. Genet. Evol.">
        <title>The dynamic evolution of Drosophila innubila Nudivirus.</title>
        <authorList>
            <person name="Hill T."/>
            <person name="Unckless R.L."/>
        </authorList>
    </citation>
    <scope>NUCLEOTIDE SEQUENCE [LARGE SCALE GENOMIC DNA]</scope>
    <source>
        <strain evidence="2">DiNV_CH01M</strain>
    </source>
</reference>
<proteinExistence type="predicted"/>
<keyword evidence="3" id="KW-1185">Reference proteome</keyword>
<accession>A0A2H4UX74</accession>
<dbReference type="OrthoDB" id="671at10239"/>
<evidence type="ECO:0000313" key="3">
    <source>
        <dbReference type="Proteomes" id="UP000290195"/>
    </source>
</evidence>
<protein>
    <submittedName>
        <fullName evidence="2">LEF-8</fullName>
    </submittedName>
</protein>
<evidence type="ECO:0000313" key="2">
    <source>
        <dbReference type="EMBL" id="ATZ81513.1"/>
    </source>
</evidence>
<dbReference type="EMBL" id="MF966379">
    <property type="protein sequence ID" value="ATZ81513.1"/>
    <property type="molecule type" value="Genomic_DNA"/>
</dbReference>
<feature type="compositionally biased region" description="Acidic residues" evidence="1">
    <location>
        <begin position="922"/>
        <end position="940"/>
    </location>
</feature>
<evidence type="ECO:0000256" key="1">
    <source>
        <dbReference type="SAM" id="MobiDB-lite"/>
    </source>
</evidence>
<organism evidence="2">
    <name type="scientific">Drosophila innubila nudivirus</name>
    <dbReference type="NCBI Taxonomy" id="2057187"/>
    <lineage>
        <taxon>Viruses</taxon>
        <taxon>Viruses incertae sedis</taxon>
        <taxon>Naldaviricetes</taxon>
        <taxon>Lefavirales</taxon>
        <taxon>Nudiviridae</taxon>
        <taxon>Alphanudivirus</taxon>
        <taxon>Alphanudivirus droinnubilae</taxon>
    </lineage>
</organism>